<gene>
    <name evidence="10" type="ORF">1548</name>
</gene>
<evidence type="ECO:0000313" key="11">
    <source>
        <dbReference type="Proteomes" id="UP000045545"/>
    </source>
</evidence>
<keyword evidence="6 8" id="KW-0472">Membrane</keyword>
<keyword evidence="3 10" id="KW-0132">Cell division</keyword>
<organism evidence="10 11">
    <name type="scientific">Syntrophomonas zehnderi OL-4</name>
    <dbReference type="NCBI Taxonomy" id="690567"/>
    <lineage>
        <taxon>Bacteria</taxon>
        <taxon>Bacillati</taxon>
        <taxon>Bacillota</taxon>
        <taxon>Clostridia</taxon>
        <taxon>Eubacteriales</taxon>
        <taxon>Syntrophomonadaceae</taxon>
        <taxon>Syntrophomonas</taxon>
    </lineage>
</organism>
<accession>A0A0E3W391</accession>
<dbReference type="GO" id="GO:0051301">
    <property type="term" value="P:cell division"/>
    <property type="evidence" value="ECO:0007669"/>
    <property type="project" value="UniProtKB-KW"/>
</dbReference>
<keyword evidence="5 8" id="KW-1133">Transmembrane helix</keyword>
<keyword evidence="2" id="KW-1003">Cell membrane</keyword>
<dbReference type="InterPro" id="IPR013685">
    <property type="entry name" value="POTRA_FtsQ_type"/>
</dbReference>
<evidence type="ECO:0000256" key="2">
    <source>
        <dbReference type="ARBA" id="ARBA00022475"/>
    </source>
</evidence>
<dbReference type="Pfam" id="PF08478">
    <property type="entry name" value="POTRA_1"/>
    <property type="match status" value="1"/>
</dbReference>
<comment type="subcellular location">
    <subcellularLocation>
        <location evidence="1">Membrane</location>
    </subcellularLocation>
</comment>
<dbReference type="RefSeq" id="WP_046497342.1">
    <property type="nucleotide sequence ID" value="NZ_CGIH01000027.1"/>
</dbReference>
<evidence type="ECO:0000256" key="3">
    <source>
        <dbReference type="ARBA" id="ARBA00022618"/>
    </source>
</evidence>
<evidence type="ECO:0000256" key="6">
    <source>
        <dbReference type="ARBA" id="ARBA00023136"/>
    </source>
</evidence>
<protein>
    <submittedName>
        <fullName evidence="10">Cell division protein FtsQ/DivIB</fullName>
    </submittedName>
</protein>
<dbReference type="Proteomes" id="UP000045545">
    <property type="component" value="Unassembled WGS sequence"/>
</dbReference>
<evidence type="ECO:0000313" key="10">
    <source>
        <dbReference type="EMBL" id="CFX63226.1"/>
    </source>
</evidence>
<dbReference type="PANTHER" id="PTHR37820:SF1">
    <property type="entry name" value="CELL DIVISION PROTEIN FTSQ"/>
    <property type="match status" value="1"/>
</dbReference>
<evidence type="ECO:0000256" key="7">
    <source>
        <dbReference type="ARBA" id="ARBA00023306"/>
    </source>
</evidence>
<dbReference type="PANTHER" id="PTHR37820">
    <property type="entry name" value="CELL DIVISION PROTEIN DIVIB"/>
    <property type="match status" value="1"/>
</dbReference>
<evidence type="ECO:0000256" key="5">
    <source>
        <dbReference type="ARBA" id="ARBA00022989"/>
    </source>
</evidence>
<proteinExistence type="predicted"/>
<evidence type="ECO:0000256" key="4">
    <source>
        <dbReference type="ARBA" id="ARBA00022692"/>
    </source>
</evidence>
<feature type="domain" description="POTRA" evidence="9">
    <location>
        <begin position="33"/>
        <end position="101"/>
    </location>
</feature>
<keyword evidence="7" id="KW-0131">Cell cycle</keyword>
<dbReference type="InterPro" id="IPR050487">
    <property type="entry name" value="FtsQ_DivIB"/>
</dbReference>
<name>A0A0E3W391_9FIRM</name>
<dbReference type="AlphaFoldDB" id="A0A0E3W391"/>
<evidence type="ECO:0000259" key="9">
    <source>
        <dbReference type="PROSITE" id="PS51779"/>
    </source>
</evidence>
<dbReference type="Pfam" id="PF03799">
    <property type="entry name" value="FtsQ_DivIB_C"/>
    <property type="match status" value="1"/>
</dbReference>
<dbReference type="InterPro" id="IPR005548">
    <property type="entry name" value="Cell_div_FtsQ/DivIB_C"/>
</dbReference>
<dbReference type="PROSITE" id="PS51779">
    <property type="entry name" value="POTRA"/>
    <property type="match status" value="1"/>
</dbReference>
<dbReference type="STRING" id="690567.1548"/>
<evidence type="ECO:0000256" key="8">
    <source>
        <dbReference type="SAM" id="Phobius"/>
    </source>
</evidence>
<dbReference type="InterPro" id="IPR034746">
    <property type="entry name" value="POTRA"/>
</dbReference>
<dbReference type="Gene3D" id="3.10.20.310">
    <property type="entry name" value="membrane protein fhac"/>
    <property type="match status" value="1"/>
</dbReference>
<keyword evidence="11" id="KW-1185">Reference proteome</keyword>
<reference evidence="10 11" key="1">
    <citation type="submission" date="2015-03" db="EMBL/GenBank/DDBJ databases">
        <authorList>
            <person name="Murphy D."/>
        </authorList>
    </citation>
    <scope>NUCLEOTIDE SEQUENCE [LARGE SCALE GENOMIC DNA]</scope>
    <source>
        <strain evidence="10 11">OL-4</strain>
    </source>
</reference>
<evidence type="ECO:0000256" key="1">
    <source>
        <dbReference type="ARBA" id="ARBA00004370"/>
    </source>
</evidence>
<feature type="transmembrane region" description="Helical" evidence="8">
    <location>
        <begin position="12"/>
        <end position="33"/>
    </location>
</feature>
<sequence length="249" mass="28815">MAKTNNTHKAFKISLLILAVLVCVYIFLHSSVFNIATIKVSGNEKVSRNEILALAGVSPGTNIFQVNRELTQNSVKIHPMVKDTQIIRHFPQTIEIKVTERQSWAILPYQDIFLLIDEEGICIDKINEMPKNYIPIITMDKFPERVNLGQAVNKKATDMIWEVWQAFSDSNRKNISQFHYSNKDQSLFIYTMKGTEVRFGNMDRLEQKAKDFSEVIKIENNLQEEGRDILDYVDLRFKGQPVVKTRYRG</sequence>
<dbReference type="GO" id="GO:0005886">
    <property type="term" value="C:plasma membrane"/>
    <property type="evidence" value="ECO:0007669"/>
    <property type="project" value="TreeGrafter"/>
</dbReference>
<keyword evidence="4 8" id="KW-0812">Transmembrane</keyword>
<dbReference type="EMBL" id="CGIH01000027">
    <property type="protein sequence ID" value="CFX63226.1"/>
    <property type="molecule type" value="Genomic_DNA"/>
</dbReference>